<reference evidence="2" key="3">
    <citation type="submission" date="2010-09" db="EMBL/GenBank/DDBJ databases">
        <title>Annotation of Gaeumannomyces graminis var. tritici R3-111a-1.</title>
        <authorList>
            <consortium name="The Broad Institute Genome Sequencing Platform"/>
            <person name="Ma L.-J."/>
            <person name="Dead R."/>
            <person name="Young S.K."/>
            <person name="Zeng Q."/>
            <person name="Gargeya S."/>
            <person name="Fitzgerald M."/>
            <person name="Haas B."/>
            <person name="Abouelleil A."/>
            <person name="Alvarado L."/>
            <person name="Arachchi H.M."/>
            <person name="Berlin A."/>
            <person name="Brown A."/>
            <person name="Chapman S.B."/>
            <person name="Chen Z."/>
            <person name="Dunbar C."/>
            <person name="Freedman E."/>
            <person name="Gearin G."/>
            <person name="Gellesch M."/>
            <person name="Goldberg J."/>
            <person name="Griggs A."/>
            <person name="Gujja S."/>
            <person name="Heiman D."/>
            <person name="Howarth C."/>
            <person name="Larson L."/>
            <person name="Lui A."/>
            <person name="MacDonald P.J.P."/>
            <person name="Mehta T."/>
            <person name="Montmayeur A."/>
            <person name="Murphy C."/>
            <person name="Neiman D."/>
            <person name="Pearson M."/>
            <person name="Priest M."/>
            <person name="Roberts A."/>
            <person name="Saif S."/>
            <person name="Shea T."/>
            <person name="Shenoy N."/>
            <person name="Sisk P."/>
            <person name="Stolte C."/>
            <person name="Sykes S."/>
            <person name="Yandava C."/>
            <person name="Wortman J."/>
            <person name="Nusbaum C."/>
            <person name="Birren B."/>
        </authorList>
    </citation>
    <scope>NUCLEOTIDE SEQUENCE</scope>
    <source>
        <strain evidence="2">R3-111a-1</strain>
    </source>
</reference>
<reference evidence="3" key="4">
    <citation type="journal article" date="2015" name="G3 (Bethesda)">
        <title>Genome sequences of three phytopathogenic species of the Magnaporthaceae family of fungi.</title>
        <authorList>
            <person name="Okagaki L.H."/>
            <person name="Nunes C.C."/>
            <person name="Sailsbery J."/>
            <person name="Clay B."/>
            <person name="Brown D."/>
            <person name="John T."/>
            <person name="Oh Y."/>
            <person name="Young N."/>
            <person name="Fitzgerald M."/>
            <person name="Haas B.J."/>
            <person name="Zeng Q."/>
            <person name="Young S."/>
            <person name="Adiconis X."/>
            <person name="Fan L."/>
            <person name="Levin J.Z."/>
            <person name="Mitchell T.K."/>
            <person name="Okubara P.A."/>
            <person name="Farman M.L."/>
            <person name="Kohn L.M."/>
            <person name="Birren B."/>
            <person name="Ma L.-J."/>
            <person name="Dean R.A."/>
        </authorList>
    </citation>
    <scope>NUCLEOTIDE SEQUENCE</scope>
    <source>
        <strain evidence="3">R3-111a-1</strain>
    </source>
</reference>
<reference evidence="3" key="5">
    <citation type="submission" date="2018-04" db="UniProtKB">
        <authorList>
            <consortium name="EnsemblFungi"/>
        </authorList>
    </citation>
    <scope>IDENTIFICATION</scope>
    <source>
        <strain evidence="3">R3-111a-1</strain>
    </source>
</reference>
<reference evidence="2" key="2">
    <citation type="submission" date="2010-07" db="EMBL/GenBank/DDBJ databases">
        <authorList>
            <consortium name="The Broad Institute Genome Sequencing Platform"/>
            <consortium name="Broad Institute Genome Sequencing Center for Infectious Disease"/>
            <person name="Ma L.-J."/>
            <person name="Dead R."/>
            <person name="Young S."/>
            <person name="Zeng Q."/>
            <person name="Koehrsen M."/>
            <person name="Alvarado L."/>
            <person name="Berlin A."/>
            <person name="Chapman S.B."/>
            <person name="Chen Z."/>
            <person name="Freedman E."/>
            <person name="Gellesch M."/>
            <person name="Goldberg J."/>
            <person name="Griggs A."/>
            <person name="Gujja S."/>
            <person name="Heilman E.R."/>
            <person name="Heiman D."/>
            <person name="Hepburn T."/>
            <person name="Howarth C."/>
            <person name="Jen D."/>
            <person name="Larson L."/>
            <person name="Mehta T."/>
            <person name="Neiman D."/>
            <person name="Pearson M."/>
            <person name="Roberts A."/>
            <person name="Saif S."/>
            <person name="Shea T."/>
            <person name="Shenoy N."/>
            <person name="Sisk P."/>
            <person name="Stolte C."/>
            <person name="Sykes S."/>
            <person name="Walk T."/>
            <person name="White J."/>
            <person name="Yandava C."/>
            <person name="Haas B."/>
            <person name="Nusbaum C."/>
            <person name="Birren B."/>
        </authorList>
    </citation>
    <scope>NUCLEOTIDE SEQUENCE</scope>
    <source>
        <strain evidence="2">R3-111a-1</strain>
    </source>
</reference>
<evidence type="ECO:0000313" key="4">
    <source>
        <dbReference type="Proteomes" id="UP000006039"/>
    </source>
</evidence>
<protein>
    <submittedName>
        <fullName evidence="2 3">Uncharacterized protein</fullName>
    </submittedName>
</protein>
<gene>
    <name evidence="3" type="primary">20350918</name>
    <name evidence="2" type="ORF">GGTG_10460</name>
</gene>
<sequence>MTTIRLMTPKGAMVAAISVTDSVLRCSASSMSPASDCTLDRVDGRLQREDEKGGVADDVRTSPG</sequence>
<dbReference type="RefSeq" id="XP_009226597.1">
    <property type="nucleotide sequence ID" value="XM_009228333.1"/>
</dbReference>
<reference evidence="4" key="1">
    <citation type="submission" date="2010-07" db="EMBL/GenBank/DDBJ databases">
        <title>The genome sequence of Gaeumannomyces graminis var. tritici strain R3-111a-1.</title>
        <authorList>
            <consortium name="The Broad Institute Genome Sequencing Platform"/>
            <person name="Ma L.-J."/>
            <person name="Dead R."/>
            <person name="Young S."/>
            <person name="Zeng Q."/>
            <person name="Koehrsen M."/>
            <person name="Alvarado L."/>
            <person name="Berlin A."/>
            <person name="Chapman S.B."/>
            <person name="Chen Z."/>
            <person name="Freedman E."/>
            <person name="Gellesch M."/>
            <person name="Goldberg J."/>
            <person name="Griggs A."/>
            <person name="Gujja S."/>
            <person name="Heilman E.R."/>
            <person name="Heiman D."/>
            <person name="Hepburn T."/>
            <person name="Howarth C."/>
            <person name="Jen D."/>
            <person name="Larson L."/>
            <person name="Mehta T."/>
            <person name="Neiman D."/>
            <person name="Pearson M."/>
            <person name="Roberts A."/>
            <person name="Saif S."/>
            <person name="Shea T."/>
            <person name="Shenoy N."/>
            <person name="Sisk P."/>
            <person name="Stolte C."/>
            <person name="Sykes S."/>
            <person name="Walk T."/>
            <person name="White J."/>
            <person name="Yandava C."/>
            <person name="Haas B."/>
            <person name="Nusbaum C."/>
            <person name="Birren B."/>
        </authorList>
    </citation>
    <scope>NUCLEOTIDE SEQUENCE [LARGE SCALE GENOMIC DNA]</scope>
    <source>
        <strain evidence="4">R3-111a-1</strain>
    </source>
</reference>
<evidence type="ECO:0000313" key="2">
    <source>
        <dbReference type="EMBL" id="EJT71200.1"/>
    </source>
</evidence>
<evidence type="ECO:0000256" key="1">
    <source>
        <dbReference type="SAM" id="MobiDB-lite"/>
    </source>
</evidence>
<dbReference type="AlphaFoldDB" id="J3PAD4"/>
<dbReference type="VEuPathDB" id="FungiDB:GGTG_10460"/>
<dbReference type="GeneID" id="20350918"/>
<organism evidence="2">
    <name type="scientific">Gaeumannomyces tritici (strain R3-111a-1)</name>
    <name type="common">Wheat and barley take-all root rot fungus</name>
    <name type="synonym">Gaeumannomyces graminis var. tritici</name>
    <dbReference type="NCBI Taxonomy" id="644352"/>
    <lineage>
        <taxon>Eukaryota</taxon>
        <taxon>Fungi</taxon>
        <taxon>Dikarya</taxon>
        <taxon>Ascomycota</taxon>
        <taxon>Pezizomycotina</taxon>
        <taxon>Sordariomycetes</taxon>
        <taxon>Sordariomycetidae</taxon>
        <taxon>Magnaporthales</taxon>
        <taxon>Magnaporthaceae</taxon>
        <taxon>Gaeumannomyces</taxon>
    </lineage>
</organism>
<keyword evidence="4" id="KW-1185">Reference proteome</keyword>
<dbReference type="HOGENOM" id="CLU_2867777_0_0_1"/>
<dbReference type="EnsemblFungi" id="EJT71200">
    <property type="protein sequence ID" value="EJT71200"/>
    <property type="gene ID" value="GGTG_10460"/>
</dbReference>
<proteinExistence type="predicted"/>
<accession>J3PAD4</accession>
<feature type="region of interest" description="Disordered" evidence="1">
    <location>
        <begin position="45"/>
        <end position="64"/>
    </location>
</feature>
<dbReference type="Proteomes" id="UP000006039">
    <property type="component" value="Unassembled WGS sequence"/>
</dbReference>
<evidence type="ECO:0000313" key="3">
    <source>
        <dbReference type="EnsemblFungi" id="EJT71200"/>
    </source>
</evidence>
<name>J3PAD4_GAET3</name>
<dbReference type="EMBL" id="GL385400">
    <property type="protein sequence ID" value="EJT71200.1"/>
    <property type="molecule type" value="Genomic_DNA"/>
</dbReference>